<protein>
    <submittedName>
        <fullName evidence="2">Uncharacterized protein</fullName>
    </submittedName>
</protein>
<evidence type="ECO:0000256" key="1">
    <source>
        <dbReference type="SAM" id="MobiDB-lite"/>
    </source>
</evidence>
<dbReference type="AlphaFoldDB" id="A0A803P4L8"/>
<proteinExistence type="predicted"/>
<sequence>MAKTRAKVQGKIQVSTKKKKKGPNSTADAKKTKSMEEILGVEPMEFTDEEDGVVAAGTEDAEEPDPLRDL</sequence>
<evidence type="ECO:0000313" key="2">
    <source>
        <dbReference type="EnsemblPlants" id="cds.evm.model.03.1267"/>
    </source>
</evidence>
<dbReference type="Gramene" id="evm.model.03.1267">
    <property type="protein sequence ID" value="cds.evm.model.03.1267"/>
    <property type="gene ID" value="evm.TU.03.1267"/>
</dbReference>
<accession>A0A803P4L8</accession>
<feature type="region of interest" description="Disordered" evidence="1">
    <location>
        <begin position="1"/>
        <end position="70"/>
    </location>
</feature>
<reference evidence="2" key="2">
    <citation type="submission" date="2021-03" db="UniProtKB">
        <authorList>
            <consortium name="EnsemblPlants"/>
        </authorList>
    </citation>
    <scope>IDENTIFICATION</scope>
</reference>
<dbReference type="Proteomes" id="UP000596661">
    <property type="component" value="Chromosome 3"/>
</dbReference>
<evidence type="ECO:0000313" key="3">
    <source>
        <dbReference type="Proteomes" id="UP000596661"/>
    </source>
</evidence>
<dbReference type="EMBL" id="UZAU01000290">
    <property type="status" value="NOT_ANNOTATED_CDS"/>
    <property type="molecule type" value="Genomic_DNA"/>
</dbReference>
<organism evidence="2 3">
    <name type="scientific">Cannabis sativa</name>
    <name type="common">Hemp</name>
    <name type="synonym">Marijuana</name>
    <dbReference type="NCBI Taxonomy" id="3483"/>
    <lineage>
        <taxon>Eukaryota</taxon>
        <taxon>Viridiplantae</taxon>
        <taxon>Streptophyta</taxon>
        <taxon>Embryophyta</taxon>
        <taxon>Tracheophyta</taxon>
        <taxon>Spermatophyta</taxon>
        <taxon>Magnoliopsida</taxon>
        <taxon>eudicotyledons</taxon>
        <taxon>Gunneridae</taxon>
        <taxon>Pentapetalae</taxon>
        <taxon>rosids</taxon>
        <taxon>fabids</taxon>
        <taxon>Rosales</taxon>
        <taxon>Cannabaceae</taxon>
        <taxon>Cannabis</taxon>
    </lineage>
</organism>
<keyword evidence="3" id="KW-1185">Reference proteome</keyword>
<name>A0A803P4L8_CANSA</name>
<dbReference type="EnsemblPlants" id="evm.model.03.1267">
    <property type="protein sequence ID" value="cds.evm.model.03.1267"/>
    <property type="gene ID" value="evm.TU.03.1267"/>
</dbReference>
<reference evidence="2" key="1">
    <citation type="submission" date="2018-11" db="EMBL/GenBank/DDBJ databases">
        <authorList>
            <person name="Grassa J C."/>
        </authorList>
    </citation>
    <scope>NUCLEOTIDE SEQUENCE [LARGE SCALE GENOMIC DNA]</scope>
</reference>